<reference evidence="2 3" key="1">
    <citation type="submission" date="2020-08" db="EMBL/GenBank/DDBJ databases">
        <title>Genomic Encyclopedia of Type Strains, Phase IV (KMG-V): Genome sequencing to study the core and pangenomes of soil and plant-associated prokaryotes.</title>
        <authorList>
            <person name="Whitman W."/>
        </authorList>
    </citation>
    <scope>NUCLEOTIDE SEQUENCE [LARGE SCALE GENOMIC DNA]</scope>
    <source>
        <strain evidence="2 3">M8US30</strain>
    </source>
</reference>
<dbReference type="EMBL" id="JACHDZ010000010">
    <property type="protein sequence ID" value="MBB5346206.1"/>
    <property type="molecule type" value="Genomic_DNA"/>
</dbReference>
<dbReference type="Gene3D" id="3.30.2010.10">
    <property type="entry name" value="Metalloproteases ('zincins'), catalytic domain"/>
    <property type="match status" value="1"/>
</dbReference>
<dbReference type="Proteomes" id="UP000569092">
    <property type="component" value="Unassembled WGS sequence"/>
</dbReference>
<dbReference type="PANTHER" id="PTHR30399">
    <property type="entry name" value="UNCHARACTERIZED PROTEIN YGJP"/>
    <property type="match status" value="1"/>
</dbReference>
<protein>
    <recommendedName>
        <fullName evidence="1">YgjP-like metallopeptidase domain-containing protein</fullName>
    </recommendedName>
</protein>
<dbReference type="CDD" id="cd07344">
    <property type="entry name" value="M48_yhfN_like"/>
    <property type="match status" value="1"/>
</dbReference>
<sequence length="97" mass="11313">MQNAKYLRHRADSWAKRLKVSPRSIRVQQMTRKWGSCSTLGTVTLAADLLRCKDSFQDFVIVHELLHLRVPNHGRLFKALLTAHIPHWRTLDLTRKA</sequence>
<dbReference type="AlphaFoldDB" id="A0A7W8JDV2"/>
<gene>
    <name evidence="2" type="ORF">HDF10_004216</name>
</gene>
<proteinExistence type="predicted"/>
<accession>A0A7W8JDV2</accession>
<dbReference type="PANTHER" id="PTHR30399:SF1">
    <property type="entry name" value="UTP PYROPHOSPHATASE"/>
    <property type="match status" value="1"/>
</dbReference>
<evidence type="ECO:0000313" key="2">
    <source>
        <dbReference type="EMBL" id="MBB5346206.1"/>
    </source>
</evidence>
<dbReference type="Pfam" id="PF01863">
    <property type="entry name" value="YgjP-like"/>
    <property type="match status" value="1"/>
</dbReference>
<dbReference type="InterPro" id="IPR053136">
    <property type="entry name" value="UTP_pyrophosphatase-like"/>
</dbReference>
<name>A0A7W8JDV2_9BACT</name>
<evidence type="ECO:0000313" key="3">
    <source>
        <dbReference type="Proteomes" id="UP000569092"/>
    </source>
</evidence>
<feature type="domain" description="YgjP-like metallopeptidase" evidence="1">
    <location>
        <begin position="4"/>
        <end position="91"/>
    </location>
</feature>
<organism evidence="2 3">
    <name type="scientific">Tunturiibacter lichenicola</name>
    <dbReference type="NCBI Taxonomy" id="2051959"/>
    <lineage>
        <taxon>Bacteria</taxon>
        <taxon>Pseudomonadati</taxon>
        <taxon>Acidobacteriota</taxon>
        <taxon>Terriglobia</taxon>
        <taxon>Terriglobales</taxon>
        <taxon>Acidobacteriaceae</taxon>
        <taxon>Tunturiibacter</taxon>
    </lineage>
</organism>
<evidence type="ECO:0000259" key="1">
    <source>
        <dbReference type="Pfam" id="PF01863"/>
    </source>
</evidence>
<dbReference type="InterPro" id="IPR002725">
    <property type="entry name" value="YgjP-like_metallopeptidase"/>
</dbReference>
<comment type="caution">
    <text evidence="2">The sequence shown here is derived from an EMBL/GenBank/DDBJ whole genome shotgun (WGS) entry which is preliminary data.</text>
</comment>